<dbReference type="AlphaFoldDB" id="A0A9P5X915"/>
<comment type="caution">
    <text evidence="3">The sequence shown here is derived from an EMBL/GenBank/DDBJ whole genome shotgun (WGS) entry which is preliminary data.</text>
</comment>
<feature type="compositionally biased region" description="Pro residues" evidence="1">
    <location>
        <begin position="531"/>
        <end position="559"/>
    </location>
</feature>
<protein>
    <recommendedName>
        <fullName evidence="2">F-box domain-containing protein</fullName>
    </recommendedName>
</protein>
<feature type="compositionally biased region" description="Polar residues" evidence="1">
    <location>
        <begin position="650"/>
        <end position="662"/>
    </location>
</feature>
<feature type="region of interest" description="Disordered" evidence="1">
    <location>
        <begin position="642"/>
        <end position="677"/>
    </location>
</feature>
<feature type="domain" description="F-box" evidence="2">
    <location>
        <begin position="1"/>
        <end position="46"/>
    </location>
</feature>
<dbReference type="CDD" id="cd09917">
    <property type="entry name" value="F-box_SF"/>
    <property type="match status" value="1"/>
</dbReference>
<sequence length="996" mass="108762">MGLSTLPYDLLLNIALYLDLSDIHALHLTCKTLNDFTTTRPVYRKLAVDLLRKCRALPLKGFQRLTDLTTEQLIRSVNQAARYDNAWRRRAPRPIGQLTSTYGTSHYMDPPSRTALTTIGARPRSDSHLARTWYKVVSAPPGEEVDWLSPITSSYTLCATKSGKVVCWDVQTDQCLAEWNPGERWELWKCRVEFDERTVYFTMAKVLNNSQDDSRVMEFVLMRLTFSDPPSGESSLNKPVFSSVTEFRTTGVVMNIFLLDPSERLLSAFVWVASSNTIGLYALLDWRKPEYVFIDTGIEYAVSANWSCILYDSHIVIHCEEPELAHQHFYPFSLLQSHSAHLPTRYSHPQILDRVPPARTLTKKFVFPRTFPEAHECSAPSTSAFASPGSGIAGVGTAMGEDILWLSTLSPHMVLLLPSIAPAQAIGASQLAAAPVPSITTAATVGSASPPNAVASGSGSGSISSPSSAVVIGSPGSVGVASPPPSQPLASSSSSSSSINSTSTSNPSASTSISTSTSIPTPTAPLLPHATLPPTPPFHPNLTPHPHPHPYPYHTPSPPLQSHQTPNMNLHPNPFPFPVWYPESAHFVRQWWPTLSNIPRVSCTVVLLAMHDPETHKTKFVLAQHYFKVPIDWGMWVRGEGAVSEPDPSTVASGGSSGTKANHVSDGAGGVNVEEEKRRGDEDLLKMWYVSQPFEVVRVFDDRTAGGGAGGGGGGDPDDLPERPRPLVAVDFGHAVWIEYCDEEEEEEDVQVGPPSTGNDIGISDVDIGGGGNGPSTIFVHHYGDDDEDGEGVSGIRLTATPTALNSRFEEQDQEDQDIEPKALKFVTFPGYEDGFEEEEWVEEWVEVEVEVGAEDEDEEMNGVAEDNAERKGKRRACDENFIVDGKGGGTDVGGKMATSAPPINGTMETSWTHTNGHTTMNNLHTKPSKTHIKQKTKRMTKRRRPRTRETAGVVRTLAVPDELDLGNVETINIDQSQGAVILSDRDGKIFILCYE</sequence>
<dbReference type="OrthoDB" id="3202382at2759"/>
<feature type="compositionally biased region" description="Low complexity" evidence="1">
    <location>
        <begin position="488"/>
        <end position="530"/>
    </location>
</feature>
<feature type="region of interest" description="Disordered" evidence="1">
    <location>
        <begin position="445"/>
        <end position="562"/>
    </location>
</feature>
<dbReference type="SUPFAM" id="SSF81383">
    <property type="entry name" value="F-box domain"/>
    <property type="match status" value="1"/>
</dbReference>
<dbReference type="InterPro" id="IPR001810">
    <property type="entry name" value="F-box_dom"/>
</dbReference>
<feature type="region of interest" description="Disordered" evidence="1">
    <location>
        <begin position="928"/>
        <end position="951"/>
    </location>
</feature>
<proteinExistence type="predicted"/>
<dbReference type="InterPro" id="IPR036047">
    <property type="entry name" value="F-box-like_dom_sf"/>
</dbReference>
<organism evidence="3 4">
    <name type="scientific">Macrolepiota fuliginosa MF-IS2</name>
    <dbReference type="NCBI Taxonomy" id="1400762"/>
    <lineage>
        <taxon>Eukaryota</taxon>
        <taxon>Fungi</taxon>
        <taxon>Dikarya</taxon>
        <taxon>Basidiomycota</taxon>
        <taxon>Agaricomycotina</taxon>
        <taxon>Agaricomycetes</taxon>
        <taxon>Agaricomycetidae</taxon>
        <taxon>Agaricales</taxon>
        <taxon>Agaricineae</taxon>
        <taxon>Agaricaceae</taxon>
        <taxon>Macrolepiota</taxon>
    </lineage>
</organism>
<feature type="compositionally biased region" description="Low complexity" evidence="1">
    <location>
        <begin position="445"/>
        <end position="481"/>
    </location>
</feature>
<dbReference type="EMBL" id="MU151273">
    <property type="protein sequence ID" value="KAF9445934.1"/>
    <property type="molecule type" value="Genomic_DNA"/>
</dbReference>
<feature type="compositionally biased region" description="Basic residues" evidence="1">
    <location>
        <begin position="928"/>
        <end position="947"/>
    </location>
</feature>
<dbReference type="Pfam" id="PF12937">
    <property type="entry name" value="F-box-like"/>
    <property type="match status" value="1"/>
</dbReference>
<gene>
    <name evidence="3" type="ORF">P691DRAFT_784595</name>
</gene>
<keyword evidence="4" id="KW-1185">Reference proteome</keyword>
<evidence type="ECO:0000313" key="3">
    <source>
        <dbReference type="EMBL" id="KAF9445934.1"/>
    </source>
</evidence>
<dbReference type="PROSITE" id="PS50181">
    <property type="entry name" value="FBOX"/>
    <property type="match status" value="1"/>
</dbReference>
<evidence type="ECO:0000259" key="2">
    <source>
        <dbReference type="PROSITE" id="PS50181"/>
    </source>
</evidence>
<dbReference type="Proteomes" id="UP000807342">
    <property type="component" value="Unassembled WGS sequence"/>
</dbReference>
<evidence type="ECO:0000313" key="4">
    <source>
        <dbReference type="Proteomes" id="UP000807342"/>
    </source>
</evidence>
<evidence type="ECO:0000256" key="1">
    <source>
        <dbReference type="SAM" id="MobiDB-lite"/>
    </source>
</evidence>
<reference evidence="3" key="1">
    <citation type="submission" date="2020-11" db="EMBL/GenBank/DDBJ databases">
        <authorList>
            <consortium name="DOE Joint Genome Institute"/>
            <person name="Ahrendt S."/>
            <person name="Riley R."/>
            <person name="Andreopoulos W."/>
            <person name="Labutti K."/>
            <person name="Pangilinan J."/>
            <person name="Ruiz-Duenas F.J."/>
            <person name="Barrasa J.M."/>
            <person name="Sanchez-Garcia M."/>
            <person name="Camarero S."/>
            <person name="Miyauchi S."/>
            <person name="Serrano A."/>
            <person name="Linde D."/>
            <person name="Babiker R."/>
            <person name="Drula E."/>
            <person name="Ayuso-Fernandez I."/>
            <person name="Pacheco R."/>
            <person name="Padilla G."/>
            <person name="Ferreira P."/>
            <person name="Barriuso J."/>
            <person name="Kellner H."/>
            <person name="Castanera R."/>
            <person name="Alfaro M."/>
            <person name="Ramirez L."/>
            <person name="Pisabarro A.G."/>
            <person name="Kuo A."/>
            <person name="Tritt A."/>
            <person name="Lipzen A."/>
            <person name="He G."/>
            <person name="Yan M."/>
            <person name="Ng V."/>
            <person name="Cullen D."/>
            <person name="Martin F."/>
            <person name="Rosso M.-N."/>
            <person name="Henrissat B."/>
            <person name="Hibbett D."/>
            <person name="Martinez A.T."/>
            <person name="Grigoriev I.V."/>
        </authorList>
    </citation>
    <scope>NUCLEOTIDE SEQUENCE</scope>
    <source>
        <strain evidence="3">MF-IS2</strain>
    </source>
</reference>
<name>A0A9P5X915_9AGAR</name>
<accession>A0A9P5X915</accession>